<sequence length="81" mass="9000">MIDLFFCWEGHKRTWPSSPSIPTGNPGILDRYRAGILRYATYEESVKYGRAVTKAFFAITVVEGAARAGAKFSGKTVKELL</sequence>
<dbReference type="OrthoDB" id="2573657at2"/>
<proteinExistence type="predicted"/>
<name>A0A7X3CNU0_9BACL</name>
<dbReference type="Proteomes" id="UP000447876">
    <property type="component" value="Unassembled WGS sequence"/>
</dbReference>
<dbReference type="RefSeq" id="WP_155611562.1">
    <property type="nucleotide sequence ID" value="NZ_WNZW01000005.1"/>
</dbReference>
<protein>
    <submittedName>
        <fullName evidence="1">Uncharacterized protein</fullName>
    </submittedName>
</protein>
<reference evidence="1 2" key="1">
    <citation type="submission" date="2019-11" db="EMBL/GenBank/DDBJ databases">
        <title>Draft genome sequences of five Paenibacillus species of dairy origin.</title>
        <authorList>
            <person name="Olajide A.M."/>
            <person name="Chen S."/>
            <person name="Lapointe G."/>
        </authorList>
    </citation>
    <scope>NUCLEOTIDE SEQUENCE [LARGE SCALE GENOMIC DNA]</scope>
    <source>
        <strain evidence="1 2">12CR55</strain>
    </source>
</reference>
<evidence type="ECO:0000313" key="1">
    <source>
        <dbReference type="EMBL" id="MUG46154.1"/>
    </source>
</evidence>
<dbReference type="EMBL" id="WNZW01000005">
    <property type="protein sequence ID" value="MUG46154.1"/>
    <property type="molecule type" value="Genomic_DNA"/>
</dbReference>
<organism evidence="1 2">
    <name type="scientific">Paenibacillus woosongensis</name>
    <dbReference type="NCBI Taxonomy" id="307580"/>
    <lineage>
        <taxon>Bacteria</taxon>
        <taxon>Bacillati</taxon>
        <taxon>Bacillota</taxon>
        <taxon>Bacilli</taxon>
        <taxon>Bacillales</taxon>
        <taxon>Paenibacillaceae</taxon>
        <taxon>Paenibacillus</taxon>
    </lineage>
</organism>
<comment type="caution">
    <text evidence="1">The sequence shown here is derived from an EMBL/GenBank/DDBJ whole genome shotgun (WGS) entry which is preliminary data.</text>
</comment>
<dbReference type="AlphaFoldDB" id="A0A7X3CNU0"/>
<accession>A0A7X3CNU0</accession>
<gene>
    <name evidence="1" type="ORF">GNP95_14270</name>
</gene>
<evidence type="ECO:0000313" key="2">
    <source>
        <dbReference type="Proteomes" id="UP000447876"/>
    </source>
</evidence>